<evidence type="ECO:0000256" key="2">
    <source>
        <dbReference type="ARBA" id="ARBA00022737"/>
    </source>
</evidence>
<keyword evidence="4" id="KW-1185">Reference proteome</keyword>
<sequence length="807" mass="91429">MTKTSLKAVFIFLTFTLLFGTIKTFGQENQTTETDEAYLSEVRGLVSFYQYMLNTVGSSKTPTRDKEAILTESYKKIFLNRQVQVEDDLLPDRNAITNKDVSGYLRDVDFFFKHISFSFEDIQITKAERENGKAYFLVEFQNTIEAVTLEGNPYKNTSRRFLEVNVNEEESDLKIVSVYTTKISREKELRNWWENLSYGWTRIFKAYVDFDTISDEALFKIAAIDSINLSGNQMIQDIRPLAALRGLRVLDISNTKVDDLGPLRYAMKLEKLSASNTRLSNIDVLQYFENLKQVDLSQTLAQDITAIGGLTRLETLNLSGSNVIVFTPLRSLTSLKMVDFSNTAFTDPEVLIGSTQLQKALLSRTGVKTLSVLSGFKGLKVLDLSETYISSLVGLENHPALEQLSINQTTVNTLSPLRDCPKLKKVYADYTGVSESQASQLMSAKPGLVVVINSEKVIEWWKNLPFDWKTVLTQRVGLSNPSKEDVIKLLNIDSLDVSNQQLVSSKPLEKFTRLRYLNVSKNLFTDLRFTAGMSDLEFLEGEKLPIETLAGLEQNKNLKYVIVKGSLIQDIRSIQSLNKLLLVDVDQSKITEDRVRAFLKVNPETVVIYQSEALLSWWEELSDPWRKAFGLSKTDAFTLHQLIESRSVKIENTPISSLRPLDRFINLKEVSLSNTGVTSLIDLNVHEGIEQITCKNGPLMDLEGLASLQYLRLLDISSTAVDDLRPISDNQTLMTLNCSGTNVKKLKGLEALRQLEVLNISNTRVWQLDRLYDISGLKSLICYNTRIRSHKIDEFKGVFPNCEVTFY</sequence>
<evidence type="ECO:0008006" key="5">
    <source>
        <dbReference type="Google" id="ProtNLM"/>
    </source>
</evidence>
<reference evidence="3 4" key="1">
    <citation type="journal article" date="2013" name="Int. J. Syst. Evol. Microbiol.">
        <title>Marinoscillum luteum sp. nov., isolated from marine sediment.</title>
        <authorList>
            <person name="Cha I.T."/>
            <person name="Park S.J."/>
            <person name="Kim S.J."/>
            <person name="Kim J.G."/>
            <person name="Jung M.Y."/>
            <person name="Shin K.S."/>
            <person name="Kwon K.K."/>
            <person name="Yang S.H."/>
            <person name="Seo Y.S."/>
            <person name="Rhee S.K."/>
        </authorList>
    </citation>
    <scope>NUCLEOTIDE SEQUENCE [LARGE SCALE GENOMIC DNA]</scope>
    <source>
        <strain evidence="3 4">KCTC 23939</strain>
    </source>
</reference>
<evidence type="ECO:0000256" key="1">
    <source>
        <dbReference type="ARBA" id="ARBA00022614"/>
    </source>
</evidence>
<dbReference type="Gene3D" id="3.80.10.10">
    <property type="entry name" value="Ribonuclease Inhibitor"/>
    <property type="match status" value="3"/>
</dbReference>
<dbReference type="Proteomes" id="UP001610063">
    <property type="component" value="Unassembled WGS sequence"/>
</dbReference>
<keyword evidence="2" id="KW-0677">Repeat</keyword>
<comment type="caution">
    <text evidence="3">The sequence shown here is derived from an EMBL/GenBank/DDBJ whole genome shotgun (WGS) entry which is preliminary data.</text>
</comment>
<gene>
    <name evidence="3" type="ORF">ACHKAR_02435</name>
</gene>
<dbReference type="PROSITE" id="PS51450">
    <property type="entry name" value="LRR"/>
    <property type="match status" value="1"/>
</dbReference>
<evidence type="ECO:0000313" key="4">
    <source>
        <dbReference type="Proteomes" id="UP001610063"/>
    </source>
</evidence>
<dbReference type="InterPro" id="IPR032675">
    <property type="entry name" value="LRR_dom_sf"/>
</dbReference>
<protein>
    <recommendedName>
        <fullName evidence="5">Leucine-rich repeat domain-containing protein</fullName>
    </recommendedName>
</protein>
<dbReference type="InterPro" id="IPR050836">
    <property type="entry name" value="SDS22/Internalin_LRR"/>
</dbReference>
<keyword evidence="1" id="KW-0433">Leucine-rich repeat</keyword>
<dbReference type="RefSeq" id="WP_395416025.1">
    <property type="nucleotide sequence ID" value="NZ_JBIPKE010000011.1"/>
</dbReference>
<evidence type="ECO:0000313" key="3">
    <source>
        <dbReference type="EMBL" id="MFH6982274.1"/>
    </source>
</evidence>
<name>A0ABW7N3W4_9BACT</name>
<dbReference type="InterPro" id="IPR001611">
    <property type="entry name" value="Leu-rich_rpt"/>
</dbReference>
<accession>A0ABW7N3W4</accession>
<dbReference type="PANTHER" id="PTHR46652">
    <property type="entry name" value="LEUCINE-RICH REPEAT AND IQ DOMAIN-CONTAINING PROTEIN 1-RELATED"/>
    <property type="match status" value="1"/>
</dbReference>
<organism evidence="3 4">
    <name type="scientific">Marinoscillum luteum</name>
    <dbReference type="NCBI Taxonomy" id="861051"/>
    <lineage>
        <taxon>Bacteria</taxon>
        <taxon>Pseudomonadati</taxon>
        <taxon>Bacteroidota</taxon>
        <taxon>Cytophagia</taxon>
        <taxon>Cytophagales</taxon>
        <taxon>Reichenbachiellaceae</taxon>
        <taxon>Marinoscillum</taxon>
    </lineage>
</organism>
<dbReference type="PANTHER" id="PTHR46652:SF3">
    <property type="entry name" value="LEUCINE-RICH REPEAT-CONTAINING PROTEIN 9"/>
    <property type="match status" value="1"/>
</dbReference>
<proteinExistence type="predicted"/>
<dbReference type="SUPFAM" id="SSF52058">
    <property type="entry name" value="L domain-like"/>
    <property type="match status" value="2"/>
</dbReference>
<dbReference type="EMBL" id="JBIPKE010000011">
    <property type="protein sequence ID" value="MFH6982274.1"/>
    <property type="molecule type" value="Genomic_DNA"/>
</dbReference>